<comment type="caution">
    <text evidence="1">The sequence shown here is derived from an EMBL/GenBank/DDBJ whole genome shotgun (WGS) entry which is preliminary data.</text>
</comment>
<evidence type="ECO:0000313" key="2">
    <source>
        <dbReference type="Proteomes" id="UP001314229"/>
    </source>
</evidence>
<evidence type="ECO:0000313" key="1">
    <source>
        <dbReference type="EMBL" id="CAK6965067.1"/>
    </source>
</evidence>
<proteinExistence type="predicted"/>
<dbReference type="EMBL" id="CAWUFR010000078">
    <property type="protein sequence ID" value="CAK6965067.1"/>
    <property type="molecule type" value="Genomic_DNA"/>
</dbReference>
<gene>
    <name evidence="1" type="ORF">FSCOSCO3_A011256</name>
</gene>
<dbReference type="AlphaFoldDB" id="A0AAV1P0A1"/>
<reference evidence="1 2" key="1">
    <citation type="submission" date="2024-01" db="EMBL/GenBank/DDBJ databases">
        <authorList>
            <person name="Alioto T."/>
            <person name="Alioto T."/>
            <person name="Gomez Garrido J."/>
        </authorList>
    </citation>
    <scope>NUCLEOTIDE SEQUENCE [LARGE SCALE GENOMIC DNA]</scope>
</reference>
<dbReference type="Proteomes" id="UP001314229">
    <property type="component" value="Unassembled WGS sequence"/>
</dbReference>
<feature type="non-terminal residue" evidence="1">
    <location>
        <position position="1"/>
    </location>
</feature>
<organism evidence="1 2">
    <name type="scientific">Scomber scombrus</name>
    <name type="common">Atlantic mackerel</name>
    <name type="synonym">Scomber vernalis</name>
    <dbReference type="NCBI Taxonomy" id="13677"/>
    <lineage>
        <taxon>Eukaryota</taxon>
        <taxon>Metazoa</taxon>
        <taxon>Chordata</taxon>
        <taxon>Craniata</taxon>
        <taxon>Vertebrata</taxon>
        <taxon>Euteleostomi</taxon>
        <taxon>Actinopterygii</taxon>
        <taxon>Neopterygii</taxon>
        <taxon>Teleostei</taxon>
        <taxon>Neoteleostei</taxon>
        <taxon>Acanthomorphata</taxon>
        <taxon>Pelagiaria</taxon>
        <taxon>Scombriformes</taxon>
        <taxon>Scombridae</taxon>
        <taxon>Scomber</taxon>
    </lineage>
</organism>
<name>A0AAV1P0A1_SCOSC</name>
<keyword evidence="2" id="KW-1185">Reference proteome</keyword>
<sequence>DHAKRKVRQAHLCSEHKPAHHTSFESSPLSLLSLMLPIYRPTCIHELIFNECTAALQLIQQKDALHSLTGNRIHLGETRTITRTPLYPSTLAVDQSTFYTHGLLPMLPGATPSSPPASLPASDSCVQPLCGGTDRLLNAPPTLCHFIGSIRRDRGITQFLVVELIMQRLSAAPDTNL</sequence>
<protein>
    <submittedName>
        <fullName evidence="1">Uncharacterized protein</fullName>
    </submittedName>
</protein>
<accession>A0AAV1P0A1</accession>